<dbReference type="SMART" id="SM00387">
    <property type="entry name" value="HATPase_c"/>
    <property type="match status" value="1"/>
</dbReference>
<dbReference type="InterPro" id="IPR035965">
    <property type="entry name" value="PAS-like_dom_sf"/>
</dbReference>
<feature type="modified residue" description="4-aspartylphosphate" evidence="9">
    <location>
        <position position="73"/>
    </location>
</feature>
<dbReference type="Pfam" id="PF00989">
    <property type="entry name" value="PAS"/>
    <property type="match status" value="1"/>
</dbReference>
<dbReference type="Gene3D" id="3.30.565.10">
    <property type="entry name" value="Histidine kinase-like ATPase, C-terminal domain"/>
    <property type="match status" value="1"/>
</dbReference>
<dbReference type="SUPFAM" id="SSF55874">
    <property type="entry name" value="ATPase domain of HSP90 chaperone/DNA topoisomerase II/histidine kinase"/>
    <property type="match status" value="1"/>
</dbReference>
<evidence type="ECO:0000256" key="6">
    <source>
        <dbReference type="ARBA" id="ARBA00022777"/>
    </source>
</evidence>
<dbReference type="InterPro" id="IPR011006">
    <property type="entry name" value="CheY-like_superfamily"/>
</dbReference>
<dbReference type="InterPro" id="IPR001789">
    <property type="entry name" value="Sig_transdc_resp-reg_receiver"/>
</dbReference>
<dbReference type="InterPro" id="IPR005467">
    <property type="entry name" value="His_kinase_dom"/>
</dbReference>
<dbReference type="Gene3D" id="3.30.450.20">
    <property type="entry name" value="PAS domain"/>
    <property type="match status" value="1"/>
</dbReference>
<dbReference type="InterPro" id="IPR036890">
    <property type="entry name" value="HATPase_C_sf"/>
</dbReference>
<protein>
    <recommendedName>
        <fullName evidence="2">histidine kinase</fullName>
        <ecNumber evidence="2">2.7.13.3</ecNumber>
    </recommendedName>
</protein>
<keyword evidence="3 9" id="KW-0597">Phosphoprotein</keyword>
<dbReference type="Gene3D" id="1.10.287.130">
    <property type="match status" value="1"/>
</dbReference>
<dbReference type="Pfam" id="PF00512">
    <property type="entry name" value="HisKA"/>
    <property type="match status" value="1"/>
</dbReference>
<gene>
    <name evidence="13" type="ORF">LOC71_11385</name>
</gene>
<dbReference type="InterPro" id="IPR013767">
    <property type="entry name" value="PAS_fold"/>
</dbReference>
<dbReference type="PROSITE" id="PS50109">
    <property type="entry name" value="HIS_KIN"/>
    <property type="match status" value="1"/>
</dbReference>
<dbReference type="InterPro" id="IPR000014">
    <property type="entry name" value="PAS"/>
</dbReference>
<dbReference type="SUPFAM" id="SSF55785">
    <property type="entry name" value="PYP-like sensor domain (PAS domain)"/>
    <property type="match status" value="1"/>
</dbReference>
<dbReference type="SMART" id="SM00388">
    <property type="entry name" value="HisKA"/>
    <property type="match status" value="1"/>
</dbReference>
<dbReference type="PANTHER" id="PTHR43065:SF10">
    <property type="entry name" value="PEROXIDE STRESS-ACTIVATED HISTIDINE KINASE MAK3"/>
    <property type="match status" value="1"/>
</dbReference>
<keyword evidence="8" id="KW-0902">Two-component regulatory system</keyword>
<evidence type="ECO:0000259" key="11">
    <source>
        <dbReference type="PROSITE" id="PS50110"/>
    </source>
</evidence>
<keyword evidence="4" id="KW-0808">Transferase</keyword>
<dbReference type="Gene3D" id="3.40.50.2300">
    <property type="match status" value="1"/>
</dbReference>
<keyword evidence="6" id="KW-0418">Kinase</keyword>
<feature type="domain" description="PAS" evidence="12">
    <location>
        <begin position="149"/>
        <end position="221"/>
    </location>
</feature>
<dbReference type="CDD" id="cd00130">
    <property type="entry name" value="PAS"/>
    <property type="match status" value="1"/>
</dbReference>
<dbReference type="PANTHER" id="PTHR43065">
    <property type="entry name" value="SENSOR HISTIDINE KINASE"/>
    <property type="match status" value="1"/>
</dbReference>
<name>A0ABS8NH64_9BACT</name>
<accession>A0ABS8NH64</accession>
<dbReference type="InterPro" id="IPR003661">
    <property type="entry name" value="HisK_dim/P_dom"/>
</dbReference>
<evidence type="ECO:0000256" key="5">
    <source>
        <dbReference type="ARBA" id="ARBA00022741"/>
    </source>
</evidence>
<dbReference type="CDD" id="cd00075">
    <property type="entry name" value="HATPase"/>
    <property type="match status" value="1"/>
</dbReference>
<evidence type="ECO:0000256" key="2">
    <source>
        <dbReference type="ARBA" id="ARBA00012438"/>
    </source>
</evidence>
<keyword evidence="7" id="KW-0067">ATP-binding</keyword>
<keyword evidence="5" id="KW-0547">Nucleotide-binding</keyword>
<dbReference type="RefSeq" id="WP_230273830.1">
    <property type="nucleotide sequence ID" value="NZ_JAJKFW010000022.1"/>
</dbReference>
<evidence type="ECO:0000259" key="10">
    <source>
        <dbReference type="PROSITE" id="PS50109"/>
    </source>
</evidence>
<feature type="domain" description="Histidine kinase" evidence="10">
    <location>
        <begin position="289"/>
        <end position="495"/>
    </location>
</feature>
<evidence type="ECO:0000256" key="8">
    <source>
        <dbReference type="ARBA" id="ARBA00023012"/>
    </source>
</evidence>
<dbReference type="PROSITE" id="PS50110">
    <property type="entry name" value="RESPONSE_REGULATORY"/>
    <property type="match status" value="1"/>
</dbReference>
<evidence type="ECO:0000313" key="13">
    <source>
        <dbReference type="EMBL" id="MCC9642880.1"/>
    </source>
</evidence>
<dbReference type="Proteomes" id="UP001430306">
    <property type="component" value="Unassembled WGS sequence"/>
</dbReference>
<dbReference type="CDD" id="cd00156">
    <property type="entry name" value="REC"/>
    <property type="match status" value="1"/>
</dbReference>
<dbReference type="Pfam" id="PF00072">
    <property type="entry name" value="Response_reg"/>
    <property type="match status" value="1"/>
</dbReference>
<evidence type="ECO:0000256" key="3">
    <source>
        <dbReference type="ARBA" id="ARBA00022553"/>
    </source>
</evidence>
<evidence type="ECO:0000256" key="1">
    <source>
        <dbReference type="ARBA" id="ARBA00000085"/>
    </source>
</evidence>
<organism evidence="13 14">
    <name type="scientific">Rhodopirellula halodulae</name>
    <dbReference type="NCBI Taxonomy" id="2894198"/>
    <lineage>
        <taxon>Bacteria</taxon>
        <taxon>Pseudomonadati</taxon>
        <taxon>Planctomycetota</taxon>
        <taxon>Planctomycetia</taxon>
        <taxon>Pirellulales</taxon>
        <taxon>Pirellulaceae</taxon>
        <taxon>Rhodopirellula</taxon>
    </lineage>
</organism>
<evidence type="ECO:0000259" key="12">
    <source>
        <dbReference type="PROSITE" id="PS50112"/>
    </source>
</evidence>
<comment type="catalytic activity">
    <reaction evidence="1">
        <text>ATP + protein L-histidine = ADP + protein N-phospho-L-histidine.</text>
        <dbReference type="EC" id="2.7.13.3"/>
    </reaction>
</comment>
<dbReference type="EMBL" id="JAJKFW010000022">
    <property type="protein sequence ID" value="MCC9642880.1"/>
    <property type="molecule type" value="Genomic_DNA"/>
</dbReference>
<evidence type="ECO:0000256" key="9">
    <source>
        <dbReference type="PROSITE-ProRule" id="PRU00169"/>
    </source>
</evidence>
<sequence>MNRIPPITPVPIQTPNRSMPSLQNILVIEDDPDAAESLSDVLSVEGYNVTTTACVQEALNVLDSQAFGLILTDRRLPDGMIEDRLPEIKSGCPETPIIVVTGYSDLQAAIVAFRHGISDYVIKPIIPEDLIQTVRRIIEKQELEYQFQQEHAFAERLQSTAEAIILVLDPDGQIVHFNRFFTELTGWSQQDLIGENWFDRCIFEDDLSRLHHVHSSIIRSGGHRGITNRIRCKNGEAREIRWSNAKLDGDESESDYVLSVGIDVSDLAEVTKRAVRAERLAAIGETVAALAHESRNAIQRMQAAAEVLALDIRGNHDSEEELAVIQRAASDLSTLLESVRAFAAPIHANLESANVGEIMQRAWSDLQNKRQGRDATLTVPSDHCQHVMEVDISRMEQVFRNLFTNSLEACEDPVDIQIKCQCTDDDIRLSVIDNGPGLNQDQVTHLFEPFYTTKSTGTGLGMPICQRIIEAHGGAIHAESQPGQTVINICLPRTLPGSHDPSFGPNDA</sequence>
<dbReference type="Pfam" id="PF02518">
    <property type="entry name" value="HATPase_c"/>
    <property type="match status" value="1"/>
</dbReference>
<reference evidence="13" key="1">
    <citation type="submission" date="2021-11" db="EMBL/GenBank/DDBJ databases">
        <title>Genome sequence.</title>
        <authorList>
            <person name="Sun Q."/>
        </authorList>
    </citation>
    <scope>NUCLEOTIDE SEQUENCE</scope>
    <source>
        <strain evidence="13">JC740</strain>
    </source>
</reference>
<dbReference type="InterPro" id="IPR003594">
    <property type="entry name" value="HATPase_dom"/>
</dbReference>
<keyword evidence="14" id="KW-1185">Reference proteome</keyword>
<dbReference type="SMART" id="SM00091">
    <property type="entry name" value="PAS"/>
    <property type="match status" value="1"/>
</dbReference>
<feature type="domain" description="Response regulatory" evidence="11">
    <location>
        <begin position="24"/>
        <end position="138"/>
    </location>
</feature>
<dbReference type="EC" id="2.7.13.3" evidence="2"/>
<dbReference type="SMART" id="SM00448">
    <property type="entry name" value="REC"/>
    <property type="match status" value="1"/>
</dbReference>
<evidence type="ECO:0000256" key="7">
    <source>
        <dbReference type="ARBA" id="ARBA00022840"/>
    </source>
</evidence>
<dbReference type="NCBIfam" id="TIGR00229">
    <property type="entry name" value="sensory_box"/>
    <property type="match status" value="1"/>
</dbReference>
<dbReference type="SUPFAM" id="SSF52172">
    <property type="entry name" value="CheY-like"/>
    <property type="match status" value="1"/>
</dbReference>
<comment type="caution">
    <text evidence="13">The sequence shown here is derived from an EMBL/GenBank/DDBJ whole genome shotgun (WGS) entry which is preliminary data.</text>
</comment>
<dbReference type="InterPro" id="IPR004358">
    <property type="entry name" value="Sig_transdc_His_kin-like_C"/>
</dbReference>
<dbReference type="PROSITE" id="PS50112">
    <property type="entry name" value="PAS"/>
    <property type="match status" value="1"/>
</dbReference>
<proteinExistence type="predicted"/>
<evidence type="ECO:0000256" key="4">
    <source>
        <dbReference type="ARBA" id="ARBA00022679"/>
    </source>
</evidence>
<evidence type="ECO:0000313" key="14">
    <source>
        <dbReference type="Proteomes" id="UP001430306"/>
    </source>
</evidence>
<dbReference type="PRINTS" id="PR00344">
    <property type="entry name" value="BCTRLSENSOR"/>
</dbReference>